<dbReference type="AlphaFoldDB" id="A0AA36IEW6"/>
<comment type="caution">
    <text evidence="1">The sequence shown here is derived from an EMBL/GenBank/DDBJ whole genome shotgun (WGS) entry which is preliminary data.</text>
</comment>
<organism evidence="1 2">
    <name type="scientific">Effrenium voratum</name>
    <dbReference type="NCBI Taxonomy" id="2562239"/>
    <lineage>
        <taxon>Eukaryota</taxon>
        <taxon>Sar</taxon>
        <taxon>Alveolata</taxon>
        <taxon>Dinophyceae</taxon>
        <taxon>Suessiales</taxon>
        <taxon>Symbiodiniaceae</taxon>
        <taxon>Effrenium</taxon>
    </lineage>
</organism>
<dbReference type="InterPro" id="IPR017853">
    <property type="entry name" value="GH"/>
</dbReference>
<gene>
    <name evidence="1" type="ORF">EVOR1521_LOCUS12507</name>
</gene>
<reference evidence="1" key="1">
    <citation type="submission" date="2023-08" db="EMBL/GenBank/DDBJ databases">
        <authorList>
            <person name="Chen Y."/>
            <person name="Shah S."/>
            <person name="Dougan E. K."/>
            <person name="Thang M."/>
            <person name="Chan C."/>
        </authorList>
    </citation>
    <scope>NUCLEOTIDE SEQUENCE</scope>
</reference>
<keyword evidence="2" id="KW-1185">Reference proteome</keyword>
<protein>
    <submittedName>
        <fullName evidence="1">Uncharacterized protein</fullName>
    </submittedName>
</protein>
<dbReference type="EMBL" id="CAUJNA010001324">
    <property type="protein sequence ID" value="CAJ1386047.1"/>
    <property type="molecule type" value="Genomic_DNA"/>
</dbReference>
<proteinExistence type="predicted"/>
<accession>A0AA36IEW6</accession>
<dbReference type="Proteomes" id="UP001178507">
    <property type="component" value="Unassembled WGS sequence"/>
</dbReference>
<evidence type="ECO:0000313" key="1">
    <source>
        <dbReference type="EMBL" id="CAJ1386047.1"/>
    </source>
</evidence>
<sequence length="385" mass="42818">MAFAKCGDDLEACQTDIELGRAFQSTLAPTQLPGRASAKCADWPGCSGLGLFGDCCPSGNTMLGCCSASRRLASETMSRKGLTVDDTTLQYCAGRIPQTWPNFQAPLGSLRIFQAWNTAWPEEGREASWKGLAGFARANGVKILVGTPVTCEPAQDEKTWGWTKEFLRLLDPSHVMGLAIGNELELLYDHADQSCIKELWEGKRLWKIFQQRVAEFDEMGFKEIPVTSVFTAAILSGNPFTDVPGQALVNTFLRQALWKYKRRYAFTFNVYPYFDPNLHMNAGSSSDCSEAMARAVCWEGPQCLANAIMVAARHKMQQLTGRSEDLFWIGEIGWSSPRAQALHTDMRSCGAFSSLSTFEKRLDSTRLDSTTRLGQKRQNERRGLE</sequence>
<evidence type="ECO:0000313" key="2">
    <source>
        <dbReference type="Proteomes" id="UP001178507"/>
    </source>
</evidence>
<name>A0AA36IEW6_9DINO</name>
<dbReference type="SUPFAM" id="SSF51445">
    <property type="entry name" value="(Trans)glycosidases"/>
    <property type="match status" value="1"/>
</dbReference>